<dbReference type="GO" id="GO:0003677">
    <property type="term" value="F:DNA binding"/>
    <property type="evidence" value="ECO:0007669"/>
    <property type="project" value="InterPro"/>
</dbReference>
<dbReference type="EMBL" id="CP015225">
    <property type="protein sequence ID" value="AMZ74547.1"/>
    <property type="molecule type" value="Genomic_DNA"/>
</dbReference>
<protein>
    <submittedName>
        <fullName evidence="3">Transposase</fullName>
    </submittedName>
</protein>
<sequence>MQTLLSQKFTAYIGIDWADTKHDVCLQVAGQAQRCFSVIRHNPEAIDQWAHALYQRYGGPIAIAVELDKGPLIAALQKYDFFCLFPINPATLAKQRKAFVPSGAKDDPSDAQWALELLLKHPDRFPLQEKQSPAIRSLASLTEHRRTLVDERVRTSNRLVCMLKQYYPLALELFHDHDTQVFCDFLERWSTLETLKRARPTSVLKFLNAHNVRHAELNQQRLALILKATPLTEDPGIVTPSALYVRTLASQLSGMLVAIKQFDAAIEETANTLADYSLFKSLPGAGQQLAPRLMVAFGEQRDRFKDAGAMQRYAGIAPVTERSGKKKIVRWRYQCSTFLRQTFVEWAAHSINQSVWAGAYYRQQKAKGCSHQAALRALAFKWIRIVYRCWNAGSQYDESVYLQALARHDSPLIRAPEATKAC</sequence>
<dbReference type="EMBL" id="CP015225">
    <property type="protein sequence ID" value="AMZ70606.1"/>
    <property type="molecule type" value="Genomic_DNA"/>
</dbReference>
<dbReference type="PANTHER" id="PTHR33055:SF3">
    <property type="entry name" value="PUTATIVE TRANSPOSASE FOR IS117-RELATED"/>
    <property type="match status" value="1"/>
</dbReference>
<accession>A0A159ZSR2</accession>
<dbReference type="GO" id="GO:0004803">
    <property type="term" value="F:transposase activity"/>
    <property type="evidence" value="ECO:0007669"/>
    <property type="project" value="InterPro"/>
</dbReference>
<dbReference type="InterPro" id="IPR047650">
    <property type="entry name" value="Transpos_IS110"/>
</dbReference>
<dbReference type="InterPro" id="IPR003346">
    <property type="entry name" value="Transposase_20"/>
</dbReference>
<dbReference type="Pfam" id="PF02371">
    <property type="entry name" value="Transposase_20"/>
    <property type="match status" value="1"/>
</dbReference>
<proteinExistence type="predicted"/>
<dbReference type="AlphaFoldDB" id="A0A159ZSR2"/>
<reference evidence="3 7" key="2">
    <citation type="journal article" date="2018" name="Nature">
        <title>Mutant phenotypes for thousands of bacterial genes of unknown function.</title>
        <authorList>
            <person name="Price M.N."/>
            <person name="Wetmore K.M."/>
            <person name="Waters R.J."/>
            <person name="Callaghan M."/>
            <person name="Ray J."/>
            <person name="Liu H."/>
            <person name="Kuehl J.V."/>
            <person name="Melnyk R.A."/>
            <person name="Lamson J.S."/>
            <person name="Suh Y."/>
            <person name="Carlson H.K."/>
            <person name="Esquivel Z."/>
            <person name="Sadeeshkumar H."/>
            <person name="Chakraborty R."/>
            <person name="Zane G.M."/>
            <person name="Rubin B.E."/>
            <person name="Wall J.D."/>
            <person name="Visel A."/>
            <person name="Bristow J."/>
            <person name="Blow M.J."/>
            <person name="Arkin A.P."/>
            <person name="Deutschbauer A.M."/>
        </authorList>
    </citation>
    <scope>NUCLEOTIDE SEQUENCE [LARGE SCALE GENOMIC DNA]</scope>
    <source>
        <strain evidence="3 7">FW300-N2E2</strain>
    </source>
</reference>
<dbReference type="Pfam" id="PF01548">
    <property type="entry name" value="DEDD_Tnp_IS110"/>
    <property type="match status" value="1"/>
</dbReference>
<name>A0A159ZSR2_PSEFL</name>
<reference evidence="7" key="1">
    <citation type="submission" date="2016-04" db="EMBL/GenBank/DDBJ databases">
        <authorList>
            <person name="Ray J."/>
            <person name="Price M."/>
            <person name="Deutschbauer A."/>
        </authorList>
    </citation>
    <scope>NUCLEOTIDE SEQUENCE [LARGE SCALE GENOMIC DNA]</scope>
    <source>
        <strain evidence="7">FW300-N2E2</strain>
    </source>
</reference>
<feature type="domain" description="Transposase IS116/IS110/IS902 C-terminal" evidence="2">
    <location>
        <begin position="277"/>
        <end position="361"/>
    </location>
</feature>
<evidence type="ECO:0000259" key="1">
    <source>
        <dbReference type="Pfam" id="PF01548"/>
    </source>
</evidence>
<dbReference type="InterPro" id="IPR002525">
    <property type="entry name" value="Transp_IS110-like_N"/>
</dbReference>
<feature type="domain" description="Transposase IS110-like N-terminal" evidence="1">
    <location>
        <begin position="13"/>
        <end position="168"/>
    </location>
</feature>
<gene>
    <name evidence="3" type="ORF">TK06_05620</name>
    <name evidence="4" type="ORF">TK06_10760</name>
    <name evidence="5" type="ORF">TK06_14805</name>
    <name evidence="6" type="ORF">TK06_26770</name>
</gene>
<dbReference type="PANTHER" id="PTHR33055">
    <property type="entry name" value="TRANSPOSASE FOR INSERTION SEQUENCE ELEMENT IS1111A"/>
    <property type="match status" value="1"/>
</dbReference>
<evidence type="ECO:0000259" key="2">
    <source>
        <dbReference type="Pfam" id="PF02371"/>
    </source>
</evidence>
<organism evidence="3 7">
    <name type="scientific">Pseudomonas fluorescens</name>
    <dbReference type="NCBI Taxonomy" id="294"/>
    <lineage>
        <taxon>Bacteria</taxon>
        <taxon>Pseudomonadati</taxon>
        <taxon>Pseudomonadota</taxon>
        <taxon>Gammaproteobacteria</taxon>
        <taxon>Pseudomonadales</taxon>
        <taxon>Pseudomonadaceae</taxon>
        <taxon>Pseudomonas</taxon>
    </lineage>
</organism>
<dbReference type="EMBL" id="CP015225">
    <property type="protein sequence ID" value="AMZ72313.1"/>
    <property type="molecule type" value="Genomic_DNA"/>
</dbReference>
<dbReference type="RefSeq" id="WP_063321205.1">
    <property type="nucleotide sequence ID" value="NZ_CP015225.1"/>
</dbReference>
<dbReference type="NCBIfam" id="NF033542">
    <property type="entry name" value="transpos_IS110"/>
    <property type="match status" value="1"/>
</dbReference>
<dbReference type="Proteomes" id="UP000076083">
    <property type="component" value="Chromosome"/>
</dbReference>
<evidence type="ECO:0000313" key="4">
    <source>
        <dbReference type="EMBL" id="AMZ71547.1"/>
    </source>
</evidence>
<evidence type="ECO:0000313" key="5">
    <source>
        <dbReference type="EMBL" id="AMZ72313.1"/>
    </source>
</evidence>
<dbReference type="GO" id="GO:0006313">
    <property type="term" value="P:DNA transposition"/>
    <property type="evidence" value="ECO:0007669"/>
    <property type="project" value="InterPro"/>
</dbReference>
<dbReference type="EMBL" id="CP015225">
    <property type="protein sequence ID" value="AMZ71547.1"/>
    <property type="molecule type" value="Genomic_DNA"/>
</dbReference>
<evidence type="ECO:0000313" key="3">
    <source>
        <dbReference type="EMBL" id="AMZ70606.1"/>
    </source>
</evidence>
<evidence type="ECO:0000313" key="7">
    <source>
        <dbReference type="Proteomes" id="UP000076083"/>
    </source>
</evidence>
<evidence type="ECO:0000313" key="6">
    <source>
        <dbReference type="EMBL" id="AMZ74547.1"/>
    </source>
</evidence>